<proteinExistence type="predicted"/>
<dbReference type="RefSeq" id="WP_207251331.1">
    <property type="nucleotide sequence ID" value="NZ_JAFMPM010000006.1"/>
</dbReference>
<name>A0A8B0SMI5_9GAMM</name>
<keyword evidence="3" id="KW-1185">Reference proteome</keyword>
<reference evidence="1 3" key="1">
    <citation type="submission" date="2021-03" db="EMBL/GenBank/DDBJ databases">
        <title>Draft genome and methylome analysis of Thiotrix fructosivoruns ATCC 49748.</title>
        <authorList>
            <person name="Fomenkov A."/>
            <person name="Grabovich M.Y."/>
            <person name="Roberts R.J."/>
        </authorList>
    </citation>
    <scope>NUCLEOTIDE SEQUENCE [LARGE SCALE GENOMIC DNA]</scope>
    <source>
        <strain evidence="1 3">ATCC 49748</strain>
    </source>
</reference>
<evidence type="ECO:0000313" key="3">
    <source>
        <dbReference type="Proteomes" id="UP000664466"/>
    </source>
</evidence>
<dbReference type="Proteomes" id="UP000664466">
    <property type="component" value="Unassembled WGS sequence"/>
</dbReference>
<evidence type="ECO:0000313" key="1">
    <source>
        <dbReference type="EMBL" id="MBO0613658.1"/>
    </source>
</evidence>
<accession>A0A8B0SMI5</accession>
<dbReference type="EMBL" id="CP072748">
    <property type="protein sequence ID" value="QTX10927.1"/>
    <property type="molecule type" value="Genomic_DNA"/>
</dbReference>
<reference evidence="2" key="2">
    <citation type="submission" date="2021-04" db="EMBL/GenBank/DDBJ databases">
        <title>Complete Genome and methylome analysis of Thiothrix fructosivorans ATCC 49748.</title>
        <authorList>
            <person name="Fomenkov A."/>
            <person name="Sun L."/>
            <person name="Vincze T."/>
            <person name="Grabovich M.Y."/>
            <person name="Roberts R.J."/>
        </authorList>
    </citation>
    <scope>NUCLEOTIDE SEQUENCE</scope>
    <source>
        <strain evidence="2">ATCC 49748</strain>
    </source>
</reference>
<dbReference type="AlphaFoldDB" id="A0A8B0SMI5"/>
<evidence type="ECO:0000313" key="2">
    <source>
        <dbReference type="EMBL" id="QTX10927.1"/>
    </source>
</evidence>
<gene>
    <name evidence="2" type="ORF">J1836_000675</name>
    <name evidence="1" type="ORF">J1836_12140</name>
</gene>
<dbReference type="EMBL" id="JAFMPM010000006">
    <property type="protein sequence ID" value="MBO0613658.1"/>
    <property type="molecule type" value="Genomic_DNA"/>
</dbReference>
<protein>
    <submittedName>
        <fullName evidence="2">Uncharacterized protein</fullName>
    </submittedName>
</protein>
<sequence length="110" mass="13058">MPEHLRVEFRFRYQAAKELGLRDMTTVNSTLLEKIFKTHLDKLISDAPLNEAIIPNLTLREKELLAYWQDGSLDIWKQQLSAATYYRYKKSLKDKGIDVSKPYSYYLRKQ</sequence>
<organism evidence="2">
    <name type="scientific">Thiothrix fructosivorans</name>
    <dbReference type="NCBI Taxonomy" id="111770"/>
    <lineage>
        <taxon>Bacteria</taxon>
        <taxon>Pseudomonadati</taxon>
        <taxon>Pseudomonadota</taxon>
        <taxon>Gammaproteobacteria</taxon>
        <taxon>Thiotrichales</taxon>
        <taxon>Thiotrichaceae</taxon>
        <taxon>Thiothrix</taxon>
    </lineage>
</organism>